<evidence type="ECO:0000256" key="3">
    <source>
        <dbReference type="ARBA" id="ARBA00022679"/>
    </source>
</evidence>
<evidence type="ECO:0000256" key="1">
    <source>
        <dbReference type="ARBA" id="ARBA00004651"/>
    </source>
</evidence>
<dbReference type="EMBL" id="CP040442">
    <property type="protein sequence ID" value="QOW11337.1"/>
    <property type="molecule type" value="Genomic_DNA"/>
</dbReference>
<feature type="transmembrane region" description="Helical" evidence="8">
    <location>
        <begin position="61"/>
        <end position="82"/>
    </location>
</feature>
<evidence type="ECO:0000256" key="6">
    <source>
        <dbReference type="ARBA" id="ARBA00023136"/>
    </source>
</evidence>
<reference evidence="9 10" key="1">
    <citation type="submission" date="2019-05" db="EMBL/GenBank/DDBJ databases">
        <title>Chryseobacterium sp. isolated from King George Island, maritime Antarctica.</title>
        <authorList>
            <person name="Peng X."/>
        </authorList>
    </citation>
    <scope>NUCLEOTIDE SEQUENCE [LARGE SCALE GENOMIC DNA]</scope>
    <source>
        <strain evidence="9 10">7-3A</strain>
    </source>
</reference>
<proteinExistence type="predicted"/>
<dbReference type="InterPro" id="IPR018480">
    <property type="entry name" value="PNAcMuramoyl-5peptid_Trfase_CS"/>
</dbReference>
<dbReference type="Pfam" id="PF00953">
    <property type="entry name" value="Glycos_transf_4"/>
    <property type="match status" value="1"/>
</dbReference>
<feature type="transmembrane region" description="Helical" evidence="8">
    <location>
        <begin position="88"/>
        <end position="105"/>
    </location>
</feature>
<dbReference type="CDD" id="cd06853">
    <property type="entry name" value="GT_WecA_like"/>
    <property type="match status" value="1"/>
</dbReference>
<feature type="transmembrane region" description="Helical" evidence="8">
    <location>
        <begin position="117"/>
        <end position="135"/>
    </location>
</feature>
<dbReference type="PANTHER" id="PTHR22926">
    <property type="entry name" value="PHOSPHO-N-ACETYLMURAMOYL-PENTAPEPTIDE-TRANSFERASE"/>
    <property type="match status" value="1"/>
</dbReference>
<feature type="transmembrane region" description="Helical" evidence="8">
    <location>
        <begin position="177"/>
        <end position="195"/>
    </location>
</feature>
<feature type="transmembrane region" description="Helical" evidence="8">
    <location>
        <begin position="322"/>
        <end position="340"/>
    </location>
</feature>
<feature type="transmembrane region" description="Helical" evidence="8">
    <location>
        <begin position="346"/>
        <end position="366"/>
    </location>
</feature>
<dbReference type="GO" id="GO:0046872">
    <property type="term" value="F:metal ion binding"/>
    <property type="evidence" value="ECO:0007669"/>
    <property type="project" value="UniProtKB-KW"/>
</dbReference>
<dbReference type="Proteomes" id="UP000594195">
    <property type="component" value="Chromosome"/>
</dbReference>
<dbReference type="GO" id="GO:0071555">
    <property type="term" value="P:cell wall organization"/>
    <property type="evidence" value="ECO:0007669"/>
    <property type="project" value="TreeGrafter"/>
</dbReference>
<protein>
    <submittedName>
        <fullName evidence="9">Undecaprenyl/decaprenyl-phosphate alpha-N-acetylglucosaminyl 1-phosphate transferase</fullName>
    </submittedName>
</protein>
<keyword evidence="4 8" id="KW-0812">Transmembrane</keyword>
<feature type="binding site" evidence="7">
    <location>
        <position position="233"/>
    </location>
    <ligand>
        <name>Mg(2+)</name>
        <dbReference type="ChEBI" id="CHEBI:18420"/>
    </ligand>
</feature>
<keyword evidence="7" id="KW-0460">Magnesium</keyword>
<dbReference type="GO" id="GO:0044038">
    <property type="term" value="P:cell wall macromolecule biosynthetic process"/>
    <property type="evidence" value="ECO:0007669"/>
    <property type="project" value="TreeGrafter"/>
</dbReference>
<comment type="subcellular location">
    <subcellularLocation>
        <location evidence="1">Cell membrane</location>
        <topology evidence="1">Multi-pass membrane protein</topology>
    </subcellularLocation>
</comment>
<keyword evidence="2" id="KW-1003">Cell membrane</keyword>
<dbReference type="PROSITE" id="PS01348">
    <property type="entry name" value="MRAY_2"/>
    <property type="match status" value="1"/>
</dbReference>
<keyword evidence="7" id="KW-0479">Metal-binding</keyword>
<evidence type="ECO:0000313" key="9">
    <source>
        <dbReference type="EMBL" id="QOW11337.1"/>
    </source>
</evidence>
<keyword evidence="5 8" id="KW-1133">Transmembrane helix</keyword>
<comment type="cofactor">
    <cofactor evidence="7">
        <name>Mg(2+)</name>
        <dbReference type="ChEBI" id="CHEBI:18420"/>
    </cofactor>
</comment>
<evidence type="ECO:0000256" key="4">
    <source>
        <dbReference type="ARBA" id="ARBA00022692"/>
    </source>
</evidence>
<dbReference type="RefSeq" id="WP_193811519.1">
    <property type="nucleotide sequence ID" value="NZ_CP040442.1"/>
</dbReference>
<keyword evidence="6 8" id="KW-0472">Membrane</keyword>
<accession>A0A7M2YAN6</accession>
<keyword evidence="3 9" id="KW-0808">Transferase</keyword>
<feature type="transmembrane region" description="Helical" evidence="8">
    <location>
        <begin position="275"/>
        <end position="294"/>
    </location>
</feature>
<dbReference type="GO" id="GO:0009103">
    <property type="term" value="P:lipopolysaccharide biosynthetic process"/>
    <property type="evidence" value="ECO:0007669"/>
    <property type="project" value="TreeGrafter"/>
</dbReference>
<organism evidence="9 10">
    <name type="scientific">Kaistella flava</name>
    <name type="common">ex Peng et al. 2021</name>
    <dbReference type="NCBI Taxonomy" id="2038776"/>
    <lineage>
        <taxon>Bacteria</taxon>
        <taxon>Pseudomonadati</taxon>
        <taxon>Bacteroidota</taxon>
        <taxon>Flavobacteriia</taxon>
        <taxon>Flavobacteriales</taxon>
        <taxon>Weeksellaceae</taxon>
        <taxon>Chryseobacterium group</taxon>
        <taxon>Kaistella</taxon>
    </lineage>
</organism>
<dbReference type="GO" id="GO:0016780">
    <property type="term" value="F:phosphotransferase activity, for other substituted phosphate groups"/>
    <property type="evidence" value="ECO:0007669"/>
    <property type="project" value="InterPro"/>
</dbReference>
<evidence type="ECO:0000256" key="7">
    <source>
        <dbReference type="PIRSR" id="PIRSR600715-1"/>
    </source>
</evidence>
<keyword evidence="10" id="KW-1185">Reference proteome</keyword>
<feature type="binding site" evidence="7">
    <location>
        <position position="168"/>
    </location>
    <ligand>
        <name>Mg(2+)</name>
        <dbReference type="ChEBI" id="CHEBI:18420"/>
    </ligand>
</feature>
<feature type="transmembrane region" description="Helical" evidence="8">
    <location>
        <begin position="233"/>
        <end position="255"/>
    </location>
</feature>
<feature type="transmembrane region" description="Helical" evidence="8">
    <location>
        <begin position="201"/>
        <end position="221"/>
    </location>
</feature>
<dbReference type="KEGG" id="kfa:Q73A0000_13695"/>
<sequence>MNDIIKDGLEYLGISIFYVKLILGMLFSFVITFASIPTIVKISRRKNLMDEPGTRSSHLRKIPNLGGIAIFYSLAVCASIFAFELFELYKFLFASLVILLYVGVMDDIVVMRAYKKLLAQIIVTALMVLGSDVRIRSFFGVLGIYELNYTFSVFFSMLTFIVLINAFNLIDGIDGLSGGYSIICSALFGISYFRLGEFNYPLVVLSAVIIGSVIGFLYYNLSHYRNNKIFMGDTGSMILGFLLAFTAICFIDIFIDKQLPTVPRYFLQSAPAVTVAILILPIVDTLNVIIIRIFKKQSIFGADKNHIHHSLLKLGLTHRRSSFYIIVYYLFVVSVAYYFRHINVNALLFVVLILGFIGAYIPRVILYTKEKTNKLFVNLQNDITTDENI</sequence>
<name>A0A7M2YAN6_9FLAO</name>
<dbReference type="AlphaFoldDB" id="A0A7M2YAN6"/>
<evidence type="ECO:0000256" key="2">
    <source>
        <dbReference type="ARBA" id="ARBA00022475"/>
    </source>
</evidence>
<gene>
    <name evidence="9" type="ORF">Q73A0000_13695</name>
</gene>
<evidence type="ECO:0000313" key="10">
    <source>
        <dbReference type="Proteomes" id="UP000594195"/>
    </source>
</evidence>
<feature type="transmembrane region" description="Helical" evidence="8">
    <location>
        <begin position="147"/>
        <end position="170"/>
    </location>
</feature>
<evidence type="ECO:0000256" key="8">
    <source>
        <dbReference type="SAM" id="Phobius"/>
    </source>
</evidence>
<feature type="transmembrane region" description="Helical" evidence="8">
    <location>
        <begin position="16"/>
        <end position="40"/>
    </location>
</feature>
<evidence type="ECO:0000256" key="5">
    <source>
        <dbReference type="ARBA" id="ARBA00022989"/>
    </source>
</evidence>
<dbReference type="PANTHER" id="PTHR22926:SF3">
    <property type="entry name" value="UNDECAPRENYL-PHOSPHATE ALPHA-N-ACETYLGLUCOSAMINYL 1-PHOSPHATE TRANSFERASE"/>
    <property type="match status" value="1"/>
</dbReference>
<dbReference type="InterPro" id="IPR000715">
    <property type="entry name" value="Glycosyl_transferase_4"/>
</dbReference>
<dbReference type="GO" id="GO:0005886">
    <property type="term" value="C:plasma membrane"/>
    <property type="evidence" value="ECO:0007669"/>
    <property type="project" value="UniProtKB-SubCell"/>
</dbReference>